<dbReference type="PANTHER" id="PTHR30146:SF109">
    <property type="entry name" value="HTH-TYPE TRANSCRIPTIONAL REGULATOR GALS"/>
    <property type="match status" value="1"/>
</dbReference>
<name>A0A4D7AUX2_9FIRM</name>
<dbReference type="KEGG" id="obj:EIO64_11330"/>
<dbReference type="SUPFAM" id="SSF53850">
    <property type="entry name" value="Periplasmic binding protein-like II"/>
    <property type="match status" value="1"/>
</dbReference>
<keyword evidence="7" id="KW-1185">Reference proteome</keyword>
<evidence type="ECO:0000256" key="3">
    <source>
        <dbReference type="ARBA" id="ARBA00023163"/>
    </source>
</evidence>
<gene>
    <name evidence="6" type="ORF">EIO64_11330</name>
</gene>
<dbReference type="PROSITE" id="PS00356">
    <property type="entry name" value="HTH_LACI_1"/>
    <property type="match status" value="1"/>
</dbReference>
<evidence type="ECO:0000313" key="6">
    <source>
        <dbReference type="EMBL" id="QCI59736.1"/>
    </source>
</evidence>
<dbReference type="InterPro" id="IPR006059">
    <property type="entry name" value="SBP"/>
</dbReference>
<evidence type="ECO:0000259" key="5">
    <source>
        <dbReference type="PROSITE" id="PS50943"/>
    </source>
</evidence>
<dbReference type="GeneID" id="89520399"/>
<feature type="domain" description="HTH cro/C1-type" evidence="5">
    <location>
        <begin position="3"/>
        <end position="33"/>
    </location>
</feature>
<dbReference type="CDD" id="cd01392">
    <property type="entry name" value="HTH_LacI"/>
    <property type="match status" value="1"/>
</dbReference>
<keyword evidence="2" id="KW-0238">DNA-binding</keyword>
<dbReference type="GO" id="GO:0000976">
    <property type="term" value="F:transcription cis-regulatory region binding"/>
    <property type="evidence" value="ECO:0007669"/>
    <property type="project" value="TreeGrafter"/>
</dbReference>
<dbReference type="PROSITE" id="PS50943">
    <property type="entry name" value="HTH_CROC1"/>
    <property type="match status" value="1"/>
</dbReference>
<dbReference type="Gene3D" id="1.10.260.40">
    <property type="entry name" value="lambda repressor-like DNA-binding domains"/>
    <property type="match status" value="1"/>
</dbReference>
<dbReference type="SMART" id="SM00354">
    <property type="entry name" value="HTH_LACI"/>
    <property type="match status" value="1"/>
</dbReference>
<proteinExistence type="predicted"/>
<dbReference type="Gene3D" id="3.40.190.10">
    <property type="entry name" value="Periplasmic binding protein-like II"/>
    <property type="match status" value="2"/>
</dbReference>
<dbReference type="PROSITE" id="PS50932">
    <property type="entry name" value="HTH_LACI_2"/>
    <property type="match status" value="1"/>
</dbReference>
<accession>A0A4D7AUX2</accession>
<dbReference type="Pfam" id="PF13407">
    <property type="entry name" value="Peripla_BP_4"/>
    <property type="match status" value="1"/>
</dbReference>
<evidence type="ECO:0000313" key="7">
    <source>
        <dbReference type="Proteomes" id="UP000298642"/>
    </source>
</evidence>
<dbReference type="GO" id="GO:0003700">
    <property type="term" value="F:DNA-binding transcription factor activity"/>
    <property type="evidence" value="ECO:0007669"/>
    <property type="project" value="TreeGrafter"/>
</dbReference>
<dbReference type="InterPro" id="IPR000843">
    <property type="entry name" value="HTH_LacI"/>
</dbReference>
<dbReference type="Pfam" id="PF00356">
    <property type="entry name" value="LacI"/>
    <property type="match status" value="1"/>
</dbReference>
<dbReference type="EMBL" id="CP034413">
    <property type="protein sequence ID" value="QCI59736.1"/>
    <property type="molecule type" value="Genomic_DNA"/>
</dbReference>
<dbReference type="InterPro" id="IPR010982">
    <property type="entry name" value="Lambda_DNA-bd_dom_sf"/>
</dbReference>
<dbReference type="InterPro" id="IPR001387">
    <property type="entry name" value="Cro/C1-type_HTH"/>
</dbReference>
<evidence type="ECO:0000256" key="2">
    <source>
        <dbReference type="ARBA" id="ARBA00023125"/>
    </source>
</evidence>
<dbReference type="InterPro" id="IPR028082">
    <property type="entry name" value="Peripla_BP_I"/>
</dbReference>
<dbReference type="InterPro" id="IPR025997">
    <property type="entry name" value="SBP_2_dom"/>
</dbReference>
<sequence>MPTIKDIAREAGVSHGTVSNVINGRGNVSVEKIRLVWQAAEKLGYKVNAKAQSLRLGKDRAIAVMLPGIEYTHWAAMYEVFQSEFSQRGYSVQLYSTRSMESRELSLLTEALNARFSAIITSTCLTDALSHYRAEAPDLPLVFLQREGPEQPDVMYAGFDPERAGREIADYVCSQGAARIGVFTEAAELPDAALFIRGVRTHCQNKEAVNFLDCRNYQIGLRAFAFFDGGQAYDYMICSDRRREDAVRAACAYSSQAPLPRFVTLATKAAVTDPETSVYELDYKQLAHRIVKQLLARLEQGKALPGKLRMENDGFRTAQMVPGHLHSQTLRILTMASPSTTALARLAPHLEKTAGIHLELTVLPSLRDVYRVVQSPARSQYDLIRMDVAWLDELGEEVYRPLAQIPFDWDGLLAKAIPELGQHFTTAHGNRCCVPYDPSIQLLFYRRDLFTDPTYKRMYYEDFREELAVPKTFRDYNRVASFFTRGCNAASPTQYGSTVAIGNVVVSPSEFMPRLFAENGRLLDSQGRITLDTPEALRALENYRETYSYSDRTIYDFWKNALEGFADGTAAMTVVFINYASHILNSQMSRIAGKLGFAPVPGGKPLLGGGVIGIAQSCTCPAAACKFLEWLYADLVAPVFTMLGGLSPCRSAYSNRDISEQYPWLSTARKSFPTAQRRSNSTYYQNFSELQLETILAAHVQQAVLGVCSPEEALKQAQEDCNRYFQPW</sequence>
<dbReference type="Gene3D" id="3.40.50.2300">
    <property type="match status" value="1"/>
</dbReference>
<dbReference type="PRINTS" id="PR00036">
    <property type="entry name" value="HTHLACI"/>
</dbReference>
<keyword evidence="1" id="KW-0805">Transcription regulation</keyword>
<dbReference type="RefSeq" id="WP_025544006.1">
    <property type="nucleotide sequence ID" value="NZ_CP034413.3"/>
</dbReference>
<dbReference type="Pfam" id="PF13416">
    <property type="entry name" value="SBP_bac_8"/>
    <property type="match status" value="1"/>
</dbReference>
<feature type="domain" description="HTH lacI-type" evidence="4">
    <location>
        <begin position="2"/>
        <end position="56"/>
    </location>
</feature>
<dbReference type="Proteomes" id="UP000298642">
    <property type="component" value="Chromosome"/>
</dbReference>
<reference evidence="7" key="1">
    <citation type="submission" date="2018-12" db="EMBL/GenBank/DDBJ databases">
        <title>Dusodibacter welbiota gen. nov., sp. nov., isolated from human faeces and emended description of the Oscillibacter genus.</title>
        <authorList>
            <person name="Le Roy T."/>
            <person name="Van der Smissen P."/>
            <person name="Delzenne N."/>
            <person name="Muccioli G."/>
            <person name="Collet J.F."/>
            <person name="Cani P.D."/>
        </authorList>
    </citation>
    <scope>NUCLEOTIDE SEQUENCE [LARGE SCALE GENOMIC DNA]</scope>
    <source>
        <strain evidence="7">J115</strain>
    </source>
</reference>
<protein>
    <submittedName>
        <fullName evidence="6">Extracellular solute-binding protein</fullName>
    </submittedName>
</protein>
<dbReference type="SUPFAM" id="SSF47413">
    <property type="entry name" value="lambda repressor-like DNA-binding domains"/>
    <property type="match status" value="1"/>
</dbReference>
<dbReference type="SUPFAM" id="SSF53822">
    <property type="entry name" value="Periplasmic binding protein-like I"/>
    <property type="match status" value="1"/>
</dbReference>
<dbReference type="PANTHER" id="PTHR30146">
    <property type="entry name" value="LACI-RELATED TRANSCRIPTIONAL REPRESSOR"/>
    <property type="match status" value="1"/>
</dbReference>
<evidence type="ECO:0000259" key="4">
    <source>
        <dbReference type="PROSITE" id="PS50932"/>
    </source>
</evidence>
<keyword evidence="3" id="KW-0804">Transcription</keyword>
<evidence type="ECO:0000256" key="1">
    <source>
        <dbReference type="ARBA" id="ARBA00023015"/>
    </source>
</evidence>
<dbReference type="AlphaFoldDB" id="A0A4D7AUX2"/>
<organism evidence="6 7">
    <name type="scientific">Dysosmobacter welbionis</name>
    <dbReference type="NCBI Taxonomy" id="2093857"/>
    <lineage>
        <taxon>Bacteria</taxon>
        <taxon>Bacillati</taxon>
        <taxon>Bacillota</taxon>
        <taxon>Clostridia</taxon>
        <taxon>Eubacteriales</taxon>
        <taxon>Oscillospiraceae</taxon>
        <taxon>Dysosmobacter</taxon>
    </lineage>
</organism>